<dbReference type="HOGENOM" id="CLU_2475967_0_0_2"/>
<dbReference type="RefSeq" id="WP_011023715.1">
    <property type="nucleotide sequence ID" value="NC_003552.1"/>
</dbReference>
<sequence>MVQKFNVEVMVHHLRIGDNTYKKGEKVTFTVDEVKRLGQSVKILAEVPEQKEHKAQKVAAAPAARATATTPATAKKSGVSEQTEEKK</sequence>
<dbReference type="EMBL" id="AE010299">
    <property type="protein sequence ID" value="AAM07166.1"/>
    <property type="molecule type" value="Genomic_DNA"/>
</dbReference>
<accession>Q8TJG9</accession>
<keyword evidence="3" id="KW-1185">Reference proteome</keyword>
<reference evidence="2 3" key="1">
    <citation type="journal article" date="2002" name="Genome Res.">
        <title>The genome of Methanosarcina acetivorans reveals extensive metabolic and physiological diversity.</title>
        <authorList>
            <person name="Galagan J.E."/>
            <person name="Nusbaum C."/>
            <person name="Roy A."/>
            <person name="Endrizzi M.G."/>
            <person name="Macdonald P."/>
            <person name="FitzHugh W."/>
            <person name="Calvo S."/>
            <person name="Engels R."/>
            <person name="Smirnov S."/>
            <person name="Atnoor D."/>
            <person name="Brown A."/>
            <person name="Allen N."/>
            <person name="Naylor J."/>
            <person name="Stange-Thomann N."/>
            <person name="DeArellano K."/>
            <person name="Johnson R."/>
            <person name="Linton L."/>
            <person name="McEwan P."/>
            <person name="McKernan K."/>
            <person name="Talamas J."/>
            <person name="Tirrell A."/>
            <person name="Ye W."/>
            <person name="Zimmer A."/>
            <person name="Barber R.D."/>
            <person name="Cann I."/>
            <person name="Graham D.E."/>
            <person name="Grahame D.A."/>
            <person name="Guss A."/>
            <person name="Hedderich R."/>
            <person name="Ingram-Smith C."/>
            <person name="Kuettner C.H."/>
            <person name="Krzycki J.A."/>
            <person name="Leigh J.A."/>
            <person name="Li W."/>
            <person name="Liu J."/>
            <person name="Mukhopadhyay B."/>
            <person name="Reeve J.N."/>
            <person name="Smith K."/>
            <person name="Springer T.A."/>
            <person name="Umayam L.A."/>
            <person name="White O."/>
            <person name="White R.H."/>
            <person name="de Macario E.C."/>
            <person name="Ferry J.G."/>
            <person name="Jarrell K.F."/>
            <person name="Jing H."/>
            <person name="Macario A.J.L."/>
            <person name="Paulsen I."/>
            <person name="Pritchett M."/>
            <person name="Sowers K.R."/>
            <person name="Swanson R.V."/>
            <person name="Zinder S.H."/>
            <person name="Lander E."/>
            <person name="Metcalf W.W."/>
            <person name="Birren B."/>
        </authorList>
    </citation>
    <scope>NUCLEOTIDE SEQUENCE [LARGE SCALE GENOMIC DNA]</scope>
    <source>
        <strain evidence="3">ATCC 35395 / DSM 2834 / JCM 12185 / C2A</strain>
    </source>
</reference>
<dbReference type="KEGG" id="mac:MA_3815"/>
<evidence type="ECO:0000313" key="3">
    <source>
        <dbReference type="Proteomes" id="UP000002487"/>
    </source>
</evidence>
<organism evidence="2 3">
    <name type="scientific">Methanosarcina acetivorans (strain ATCC 35395 / DSM 2834 / JCM 12185 / C2A)</name>
    <dbReference type="NCBI Taxonomy" id="188937"/>
    <lineage>
        <taxon>Archaea</taxon>
        <taxon>Methanobacteriati</taxon>
        <taxon>Methanobacteriota</taxon>
        <taxon>Stenosarchaea group</taxon>
        <taxon>Methanomicrobia</taxon>
        <taxon>Methanosarcinales</taxon>
        <taxon>Methanosarcinaceae</taxon>
        <taxon>Methanosarcina</taxon>
    </lineage>
</organism>
<evidence type="ECO:0000256" key="1">
    <source>
        <dbReference type="SAM" id="MobiDB-lite"/>
    </source>
</evidence>
<dbReference type="Proteomes" id="UP000002487">
    <property type="component" value="Chromosome"/>
</dbReference>
<dbReference type="AlphaFoldDB" id="Q8TJG9"/>
<dbReference type="EnsemblBacteria" id="AAM07166">
    <property type="protein sequence ID" value="AAM07166"/>
    <property type="gene ID" value="MA_3815"/>
</dbReference>
<dbReference type="STRING" id="188937.MA_3815"/>
<feature type="compositionally biased region" description="Low complexity" evidence="1">
    <location>
        <begin position="59"/>
        <end position="74"/>
    </location>
</feature>
<dbReference type="InParanoid" id="Q8TJG9"/>
<gene>
    <name evidence="2" type="ordered locus">MA_3815</name>
</gene>
<proteinExistence type="predicted"/>
<protein>
    <submittedName>
        <fullName evidence="2">Uncharacterized protein</fullName>
    </submittedName>
</protein>
<evidence type="ECO:0000313" key="2">
    <source>
        <dbReference type="EMBL" id="AAM07166.1"/>
    </source>
</evidence>
<feature type="region of interest" description="Disordered" evidence="1">
    <location>
        <begin position="54"/>
        <end position="87"/>
    </location>
</feature>
<name>Q8TJG9_METAC</name>
<dbReference type="GeneID" id="1475708"/>